<protein>
    <recommendedName>
        <fullName evidence="3">GTPase</fullName>
    </recommendedName>
</protein>
<accession>A0A1W1W0I8</accession>
<dbReference type="STRING" id="645990.SAMN00120144_3663"/>
<dbReference type="EMBL" id="FWWW01000090">
    <property type="protein sequence ID" value="SMB99010.1"/>
    <property type="molecule type" value="Genomic_DNA"/>
</dbReference>
<dbReference type="OrthoDB" id="572467at2"/>
<reference evidence="1 2" key="1">
    <citation type="submission" date="2017-04" db="EMBL/GenBank/DDBJ databases">
        <authorList>
            <person name="Afonso C.L."/>
            <person name="Miller P.J."/>
            <person name="Scott M.A."/>
            <person name="Spackman E."/>
            <person name="Goraichik I."/>
            <person name="Dimitrov K.M."/>
            <person name="Suarez D.L."/>
            <person name="Swayne D.E."/>
        </authorList>
    </citation>
    <scope>NUCLEOTIDE SEQUENCE [LARGE SCALE GENOMIC DNA]</scope>
    <source>
        <strain evidence="1 2">DSM 11622</strain>
    </source>
</reference>
<evidence type="ECO:0008006" key="3">
    <source>
        <dbReference type="Google" id="ProtNLM"/>
    </source>
</evidence>
<sequence>MRKLLFVYNADAGLANGLLDMAHKILSPRTYPCSLCGITYGTTHMRPDWRQFLQSLPLESRFLHRDEFQQQFPGLKNPALPAVFWQDEQQALTPALTAADLAPLRLEELMQRLREVTATG</sequence>
<dbReference type="Proteomes" id="UP000192266">
    <property type="component" value="Unassembled WGS sequence"/>
</dbReference>
<evidence type="ECO:0000313" key="2">
    <source>
        <dbReference type="Proteomes" id="UP000192266"/>
    </source>
</evidence>
<name>A0A1W1W0I8_9BACT</name>
<dbReference type="AlphaFoldDB" id="A0A1W1W0I8"/>
<gene>
    <name evidence="1" type="ORF">SAMN00120144_3663</name>
</gene>
<organism evidence="1 2">
    <name type="scientific">Hymenobacter roseosalivarius DSM 11622</name>
    <dbReference type="NCBI Taxonomy" id="645990"/>
    <lineage>
        <taxon>Bacteria</taxon>
        <taxon>Pseudomonadati</taxon>
        <taxon>Bacteroidota</taxon>
        <taxon>Cytophagia</taxon>
        <taxon>Cytophagales</taxon>
        <taxon>Hymenobacteraceae</taxon>
        <taxon>Hymenobacter</taxon>
    </lineage>
</organism>
<proteinExistence type="predicted"/>
<dbReference type="RefSeq" id="WP_143434984.1">
    <property type="nucleotide sequence ID" value="NZ_FWWW01000090.1"/>
</dbReference>
<keyword evidence="2" id="KW-1185">Reference proteome</keyword>
<evidence type="ECO:0000313" key="1">
    <source>
        <dbReference type="EMBL" id="SMB99010.1"/>
    </source>
</evidence>